<evidence type="ECO:0000256" key="1">
    <source>
        <dbReference type="SAM" id="MobiDB-lite"/>
    </source>
</evidence>
<dbReference type="EMBL" id="CAFBMX010000010">
    <property type="protein sequence ID" value="CAB4941835.1"/>
    <property type="molecule type" value="Genomic_DNA"/>
</dbReference>
<feature type="region of interest" description="Disordered" evidence="1">
    <location>
        <begin position="39"/>
        <end position="82"/>
    </location>
</feature>
<organism evidence="3">
    <name type="scientific">freshwater metagenome</name>
    <dbReference type="NCBI Taxonomy" id="449393"/>
    <lineage>
        <taxon>unclassified sequences</taxon>
        <taxon>metagenomes</taxon>
        <taxon>ecological metagenomes</taxon>
    </lineage>
</organism>
<proteinExistence type="predicted"/>
<reference evidence="3" key="1">
    <citation type="submission" date="2020-05" db="EMBL/GenBank/DDBJ databases">
        <authorList>
            <person name="Chiriac C."/>
            <person name="Salcher M."/>
            <person name="Ghai R."/>
            <person name="Kavagutti S V."/>
        </authorList>
    </citation>
    <scope>NUCLEOTIDE SEQUENCE</scope>
</reference>
<gene>
    <name evidence="3" type="ORF">UFOPK3674_01885</name>
</gene>
<keyword evidence="2" id="KW-0472">Membrane</keyword>
<accession>A0A6J7JER6</accession>
<keyword evidence="2" id="KW-0812">Transmembrane</keyword>
<name>A0A6J7JER6_9ZZZZ</name>
<sequence length="148" mass="15117">MTGSRALAVLAAGLLALAPGVAAAPVAYAAAAQPQVVEPDAGAPAPAPLTEDPATLEPAPPATSTQAQPGPEASGARPGRDSGGRDWGLVALAVVGILLLALAAAGLVARWWGWDPPRQRRWRHAVAEAGYRTSLAWAELRDLVRLGR</sequence>
<dbReference type="AlphaFoldDB" id="A0A6J7JER6"/>
<evidence type="ECO:0000256" key="2">
    <source>
        <dbReference type="SAM" id="Phobius"/>
    </source>
</evidence>
<protein>
    <submittedName>
        <fullName evidence="3">Unannotated protein</fullName>
    </submittedName>
</protein>
<feature type="compositionally biased region" description="Low complexity" evidence="1">
    <location>
        <begin position="62"/>
        <end position="71"/>
    </location>
</feature>
<keyword evidence="2" id="KW-1133">Transmembrane helix</keyword>
<feature type="transmembrane region" description="Helical" evidence="2">
    <location>
        <begin position="87"/>
        <end position="113"/>
    </location>
</feature>
<evidence type="ECO:0000313" key="3">
    <source>
        <dbReference type="EMBL" id="CAB4941835.1"/>
    </source>
</evidence>